<dbReference type="EC" id="2.1.1.-" evidence="4"/>
<dbReference type="SUPFAM" id="SSF53335">
    <property type="entry name" value="S-adenosyl-L-methionine-dependent methyltransferases"/>
    <property type="match status" value="1"/>
</dbReference>
<evidence type="ECO:0000313" key="7">
    <source>
        <dbReference type="EMBL" id="QTX33225.1"/>
    </source>
</evidence>
<dbReference type="AlphaFoldDB" id="A0A9Q7AA11"/>
<evidence type="ECO:0000256" key="4">
    <source>
        <dbReference type="RuleBase" id="RU362026"/>
    </source>
</evidence>
<dbReference type="GO" id="GO:0032259">
    <property type="term" value="P:methylation"/>
    <property type="evidence" value="ECO:0007669"/>
    <property type="project" value="UniProtKB-KW"/>
</dbReference>
<dbReference type="InterPro" id="IPR002941">
    <property type="entry name" value="DNA_methylase_N4/N6"/>
</dbReference>
<dbReference type="Pfam" id="PF01555">
    <property type="entry name" value="N6_N4_Mtase"/>
    <property type="match status" value="1"/>
</dbReference>
<dbReference type="GO" id="GO:0009007">
    <property type="term" value="F:site-specific DNA-methyltransferase (adenine-specific) activity"/>
    <property type="evidence" value="ECO:0007669"/>
    <property type="project" value="TreeGrafter"/>
</dbReference>
<dbReference type="GO" id="GO:0008170">
    <property type="term" value="F:N-methyltransferase activity"/>
    <property type="evidence" value="ECO:0007669"/>
    <property type="project" value="InterPro"/>
</dbReference>
<feature type="domain" description="DNA methylase N-4/N-6" evidence="6">
    <location>
        <begin position="26"/>
        <end position="233"/>
    </location>
</feature>
<keyword evidence="8" id="KW-1185">Reference proteome</keyword>
<dbReference type="PANTHER" id="PTHR13370:SF3">
    <property type="entry name" value="TRNA (GUANINE(10)-N2)-METHYLTRANSFERASE HOMOLOG"/>
    <property type="match status" value="1"/>
</dbReference>
<evidence type="ECO:0000313" key="8">
    <source>
        <dbReference type="Proteomes" id="UP000671879"/>
    </source>
</evidence>
<dbReference type="InterPro" id="IPR029063">
    <property type="entry name" value="SAM-dependent_MTases_sf"/>
</dbReference>
<keyword evidence="2" id="KW-0489">Methyltransferase</keyword>
<dbReference type="InterPro" id="IPR002052">
    <property type="entry name" value="DNA_methylase_N6_adenine_CS"/>
</dbReference>
<feature type="region of interest" description="Disordered" evidence="5">
    <location>
        <begin position="35"/>
        <end position="69"/>
    </location>
</feature>
<feature type="compositionally biased region" description="Polar residues" evidence="5">
    <location>
        <begin position="52"/>
        <end position="66"/>
    </location>
</feature>
<proteinExistence type="inferred from homology"/>
<name>A0A9Q7AA11_9BACT</name>
<dbReference type="Gene3D" id="3.40.50.150">
    <property type="entry name" value="Vaccinia Virus protein VP39"/>
    <property type="match status" value="1"/>
</dbReference>
<evidence type="ECO:0000256" key="2">
    <source>
        <dbReference type="ARBA" id="ARBA00022603"/>
    </source>
</evidence>
<dbReference type="InterPro" id="IPR001091">
    <property type="entry name" value="RM_Methyltransferase"/>
</dbReference>
<dbReference type="PRINTS" id="PR00508">
    <property type="entry name" value="S21N4MTFRASE"/>
</dbReference>
<evidence type="ECO:0000259" key="6">
    <source>
        <dbReference type="Pfam" id="PF01555"/>
    </source>
</evidence>
<dbReference type="GO" id="GO:0003677">
    <property type="term" value="F:DNA binding"/>
    <property type="evidence" value="ECO:0007669"/>
    <property type="project" value="InterPro"/>
</dbReference>
<dbReference type="REBASE" id="460530">
    <property type="entry name" value="M.Sba352ORF4845P"/>
</dbReference>
<comment type="similarity">
    <text evidence="1 4">Belongs to the N(4)/N(6)-methyltransferase family.</text>
</comment>
<keyword evidence="3" id="KW-0808">Transferase</keyword>
<dbReference type="EMBL" id="CP072943">
    <property type="protein sequence ID" value="QTX33225.1"/>
    <property type="molecule type" value="Genomic_DNA"/>
</dbReference>
<accession>A0A9Q7AA11</accession>
<dbReference type="KEGG" id="aram:KAR29_04845"/>
<evidence type="ECO:0000256" key="1">
    <source>
        <dbReference type="ARBA" id="ARBA00006594"/>
    </source>
</evidence>
<dbReference type="RefSeq" id="WP_274374504.1">
    <property type="nucleotide sequence ID" value="NZ_CP072943.1"/>
</dbReference>
<gene>
    <name evidence="7" type="ORF">KAR29_04845</name>
</gene>
<protein>
    <recommendedName>
        <fullName evidence="4">Methyltransferase</fullName>
        <ecNumber evidence="4">2.1.1.-</ecNumber>
    </recommendedName>
</protein>
<sequence>METKRNVLVEGDCLSILPSLPDGIADAVITDPPYSSGGMTSGSRQADPVKKYQQSSQRLQRPTFQGDNRDQRSWGYWCSLWIGQCLRTLKEGGYFLMFSDWRQLPMATDALQAGGCIWRGVIAWDKTEAARPPHKGYFRHQCEYVVWGSRGALSPTDARGPWPGCMRVPVRQKDKFHLTGKPTELMRQLVRVAPPGGLILDPFAGSGTTCLAAYLEGRDFLGIEMDRGYAEVARGRLIEAGRNFGAA</sequence>
<dbReference type="Proteomes" id="UP000671879">
    <property type="component" value="Chromosome"/>
</dbReference>
<reference evidence="8" key="1">
    <citation type="submission" date="2021-04" db="EMBL/GenBank/DDBJ databases">
        <title>A novel Synergistetes isolate from a pyrite-forming mixed culture.</title>
        <authorList>
            <person name="Bunk B."/>
            <person name="Sproer C."/>
            <person name="Spring S."/>
            <person name="Pester M."/>
        </authorList>
    </citation>
    <scope>NUCLEOTIDE SEQUENCE [LARGE SCALE GENOMIC DNA]</scope>
    <source>
        <strain evidence="8">J.5.4.2-T.3.5.2</strain>
    </source>
</reference>
<dbReference type="PROSITE" id="PS00092">
    <property type="entry name" value="N6_MTASE"/>
    <property type="match status" value="1"/>
</dbReference>
<evidence type="ECO:0000256" key="3">
    <source>
        <dbReference type="ARBA" id="ARBA00022679"/>
    </source>
</evidence>
<evidence type="ECO:0000256" key="5">
    <source>
        <dbReference type="SAM" id="MobiDB-lite"/>
    </source>
</evidence>
<dbReference type="GO" id="GO:0005737">
    <property type="term" value="C:cytoplasm"/>
    <property type="evidence" value="ECO:0007669"/>
    <property type="project" value="TreeGrafter"/>
</dbReference>
<organism evidence="7 8">
    <name type="scientific">Aminithiophilus ramosus</name>
    <dbReference type="NCBI Taxonomy" id="3029084"/>
    <lineage>
        <taxon>Bacteria</taxon>
        <taxon>Thermotogati</taxon>
        <taxon>Synergistota</taxon>
        <taxon>Synergistia</taxon>
        <taxon>Synergistales</taxon>
        <taxon>Aminithiophilaceae</taxon>
        <taxon>Aminithiophilus</taxon>
    </lineage>
</organism>
<dbReference type="PANTHER" id="PTHR13370">
    <property type="entry name" value="RNA METHYLASE-RELATED"/>
    <property type="match status" value="1"/>
</dbReference>